<dbReference type="AlphaFoldDB" id="A0A7I7YYR7"/>
<evidence type="ECO:0008006" key="4">
    <source>
        <dbReference type="Google" id="ProtNLM"/>
    </source>
</evidence>
<dbReference type="Proteomes" id="UP000467105">
    <property type="component" value="Chromosome"/>
</dbReference>
<evidence type="ECO:0000313" key="2">
    <source>
        <dbReference type="EMBL" id="BBZ47045.1"/>
    </source>
</evidence>
<keyword evidence="3" id="KW-1185">Reference proteome</keyword>
<feature type="signal peptide" evidence="1">
    <location>
        <begin position="1"/>
        <end position="21"/>
    </location>
</feature>
<keyword evidence="1" id="KW-0732">Signal</keyword>
<organism evidence="2 3">
    <name type="scientific">Mycobacterium parmense</name>
    <dbReference type="NCBI Taxonomy" id="185642"/>
    <lineage>
        <taxon>Bacteria</taxon>
        <taxon>Bacillati</taxon>
        <taxon>Actinomycetota</taxon>
        <taxon>Actinomycetes</taxon>
        <taxon>Mycobacteriales</taxon>
        <taxon>Mycobacteriaceae</taxon>
        <taxon>Mycobacterium</taxon>
        <taxon>Mycobacterium simiae complex</taxon>
    </lineage>
</organism>
<accession>A0A7I7YYR7</accession>
<name>A0A7I7YYR7_9MYCO</name>
<evidence type="ECO:0000313" key="3">
    <source>
        <dbReference type="Proteomes" id="UP000467105"/>
    </source>
</evidence>
<reference evidence="2 3" key="1">
    <citation type="journal article" date="2019" name="Emerg. Microbes Infect.">
        <title>Comprehensive subspecies identification of 175 nontuberculous mycobacteria species based on 7547 genomic profiles.</title>
        <authorList>
            <person name="Matsumoto Y."/>
            <person name="Kinjo T."/>
            <person name="Motooka D."/>
            <person name="Nabeya D."/>
            <person name="Jung N."/>
            <person name="Uechi K."/>
            <person name="Horii T."/>
            <person name="Iida T."/>
            <person name="Fujita J."/>
            <person name="Nakamura S."/>
        </authorList>
    </citation>
    <scope>NUCLEOTIDE SEQUENCE [LARGE SCALE GENOMIC DNA]</scope>
    <source>
        <strain evidence="2 3">JCM 14742</strain>
    </source>
</reference>
<dbReference type="EMBL" id="AP022614">
    <property type="protein sequence ID" value="BBZ47045.1"/>
    <property type="molecule type" value="Genomic_DNA"/>
</dbReference>
<gene>
    <name evidence="2" type="ORF">MPRM_43260</name>
</gene>
<proteinExistence type="predicted"/>
<protein>
    <recommendedName>
        <fullName evidence="4">Lipoprotein LpqS</fullName>
    </recommendedName>
</protein>
<feature type="chain" id="PRO_5039565860" description="Lipoprotein LpqS" evidence="1">
    <location>
        <begin position="22"/>
        <end position="76"/>
    </location>
</feature>
<evidence type="ECO:0000256" key="1">
    <source>
        <dbReference type="SAM" id="SignalP"/>
    </source>
</evidence>
<sequence>MAATRCAPALPGLAIAATAMAATRCAPALPGLAIAATAMAATRCAPALPGLAIAASGNLDFSSCVYIGEGPGREGR</sequence>